<dbReference type="AlphaFoldDB" id="A0A6N0JEH7"/>
<reference evidence="2 3" key="1">
    <citation type="submission" date="2020-05" db="EMBL/GenBank/DDBJ databases">
        <title>FDA dAtabase for Regulatory Grade micrObial Sequences (FDA-ARGOS): Supporting development and validation of Infectious Disease Dx tests.</title>
        <authorList>
            <person name="Sproer C."/>
            <person name="Gronow S."/>
            <person name="Severitt S."/>
            <person name="Schroder I."/>
            <person name="Tallon L."/>
            <person name="Sadzewicz L."/>
            <person name="Zhao X."/>
            <person name="Vavikolanu K."/>
            <person name="Mehta A."/>
            <person name="Aluvathingal J."/>
            <person name="Nadendla S."/>
            <person name="Myers T."/>
            <person name="Yan Y."/>
            <person name="Sichtig H."/>
        </authorList>
    </citation>
    <scope>NUCLEOTIDE SEQUENCE [LARGE SCALE GENOMIC DNA]</scope>
    <source>
        <strain evidence="2 3">FDAARGOS_787</strain>
    </source>
</reference>
<dbReference type="CDD" id="cd08054">
    <property type="entry name" value="gp6"/>
    <property type="match status" value="1"/>
</dbReference>
<feature type="region of interest" description="Disordered" evidence="1">
    <location>
        <begin position="72"/>
        <end position="108"/>
    </location>
</feature>
<accession>A0A6N0JEH7</accession>
<name>A0A6N0JEH7_ACHDE</name>
<dbReference type="EMBL" id="CP054569">
    <property type="protein sequence ID" value="QKQ45186.1"/>
    <property type="molecule type" value="Genomic_DNA"/>
</dbReference>
<dbReference type="RefSeq" id="WP_174715474.1">
    <property type="nucleotide sequence ID" value="NZ_CP054569.1"/>
</dbReference>
<gene>
    <name evidence="2" type="ORF">FOC81_00035</name>
</gene>
<feature type="compositionally biased region" description="Low complexity" evidence="1">
    <location>
        <begin position="72"/>
        <end position="84"/>
    </location>
</feature>
<protein>
    <submittedName>
        <fullName evidence="2">Phage gp6-like head-tail connector protein</fullName>
    </submittedName>
</protein>
<evidence type="ECO:0000256" key="1">
    <source>
        <dbReference type="SAM" id="MobiDB-lite"/>
    </source>
</evidence>
<dbReference type="Proteomes" id="UP000509782">
    <property type="component" value="Chromosome"/>
</dbReference>
<evidence type="ECO:0000313" key="3">
    <source>
        <dbReference type="Proteomes" id="UP000509782"/>
    </source>
</evidence>
<sequence length="193" mass="20012">MSIKITKAFQWSPNGYDVATVDVGEYESLPERAGEIAAQIGALDVPAAGAVPVAVVATPVAALAESQTPDVAPAALPQSGAAAPEVPSVLQAEPDRRRSRRTAGGTMPEDWLTLEQAQDHLRADPDAEGDADIQMSLEAAKAIVSDYLRRPVPWADADGVLVPVPQSVVAAAKLILGSSTQTARLGRTPSASE</sequence>
<proteinExistence type="predicted"/>
<evidence type="ECO:0000313" key="2">
    <source>
        <dbReference type="EMBL" id="QKQ45186.1"/>
    </source>
</evidence>
<organism evidence="2 3">
    <name type="scientific">Achromobacter denitrificans</name>
    <name type="common">Alcaligenes denitrificans</name>
    <dbReference type="NCBI Taxonomy" id="32002"/>
    <lineage>
        <taxon>Bacteria</taxon>
        <taxon>Pseudomonadati</taxon>
        <taxon>Pseudomonadota</taxon>
        <taxon>Betaproteobacteria</taxon>
        <taxon>Burkholderiales</taxon>
        <taxon>Alcaligenaceae</taxon>
        <taxon>Achromobacter</taxon>
    </lineage>
</organism>
<dbReference type="Gene3D" id="1.10.3230.30">
    <property type="entry name" value="Phage gp6-like head-tail connector protein"/>
    <property type="match status" value="1"/>
</dbReference>